<name>A0AAW1QJZ8_9CHLO</name>
<dbReference type="InterPro" id="IPR018978">
    <property type="entry name" value="SDO1/SBDS_central"/>
</dbReference>
<evidence type="ECO:0000256" key="3">
    <source>
        <dbReference type="ARBA" id="ARBA00007433"/>
    </source>
</evidence>
<keyword evidence="4" id="KW-0963">Cytoplasm</keyword>
<feature type="region of interest" description="Disordered" evidence="8">
    <location>
        <begin position="253"/>
        <end position="312"/>
    </location>
</feature>
<dbReference type="InterPro" id="IPR002140">
    <property type="entry name" value="Sdo1/SBDS"/>
</dbReference>
<dbReference type="Pfam" id="PF09377">
    <property type="entry name" value="SBDS_domain_II"/>
    <property type="match status" value="1"/>
</dbReference>
<dbReference type="Pfam" id="PF01172">
    <property type="entry name" value="SBDS_N"/>
    <property type="match status" value="1"/>
</dbReference>
<dbReference type="PANTHER" id="PTHR10927">
    <property type="entry name" value="RIBOSOME MATURATION PROTEIN SBDS"/>
    <property type="match status" value="1"/>
</dbReference>
<dbReference type="PANTHER" id="PTHR10927:SF1">
    <property type="entry name" value="RIBOSOME MATURATION PROTEIN SBDS"/>
    <property type="match status" value="1"/>
</dbReference>
<comment type="subunit">
    <text evidence="7">Associates with the 60S ribosomal subunit.</text>
</comment>
<keyword evidence="5" id="KW-0690">Ribosome biogenesis</keyword>
<comment type="subcellular location">
    <subcellularLocation>
        <location evidence="2">Cytoplasm</location>
    </subcellularLocation>
    <subcellularLocation>
        <location evidence="1">Nucleus</location>
    </subcellularLocation>
</comment>
<feature type="compositionally biased region" description="Low complexity" evidence="8">
    <location>
        <begin position="285"/>
        <end position="298"/>
    </location>
</feature>
<dbReference type="InterPro" id="IPR037188">
    <property type="entry name" value="Sdo1/SBDS_central_sf"/>
</dbReference>
<dbReference type="SUPFAM" id="SSF89895">
    <property type="entry name" value="FYSH domain"/>
    <property type="match status" value="1"/>
</dbReference>
<comment type="caution">
    <text evidence="11">The sequence shown here is derived from an EMBL/GenBank/DDBJ whole genome shotgun (WGS) entry which is preliminary data.</text>
</comment>
<dbReference type="EMBL" id="JALJOU010000097">
    <property type="protein sequence ID" value="KAK9821744.1"/>
    <property type="molecule type" value="Genomic_DNA"/>
</dbReference>
<evidence type="ECO:0000256" key="4">
    <source>
        <dbReference type="ARBA" id="ARBA00022490"/>
    </source>
</evidence>
<feature type="compositionally biased region" description="Low complexity" evidence="8">
    <location>
        <begin position="256"/>
        <end position="276"/>
    </location>
</feature>
<feature type="domain" description="Ribosome maturation protein SDO1/SBDS central" evidence="10">
    <location>
        <begin position="111"/>
        <end position="172"/>
    </location>
</feature>
<dbReference type="GO" id="GO:0005634">
    <property type="term" value="C:nucleus"/>
    <property type="evidence" value="ECO:0007669"/>
    <property type="project" value="UniProtKB-SubCell"/>
</dbReference>
<proteinExistence type="inferred from homology"/>
<evidence type="ECO:0000256" key="1">
    <source>
        <dbReference type="ARBA" id="ARBA00004123"/>
    </source>
</evidence>
<evidence type="ECO:0000313" key="12">
    <source>
        <dbReference type="Proteomes" id="UP001445335"/>
    </source>
</evidence>
<evidence type="ECO:0000256" key="8">
    <source>
        <dbReference type="SAM" id="MobiDB-lite"/>
    </source>
</evidence>
<evidence type="ECO:0000256" key="7">
    <source>
        <dbReference type="ARBA" id="ARBA00049708"/>
    </source>
</evidence>
<dbReference type="Gene3D" id="1.10.10.900">
    <property type="entry name" value="SBDS protein C-terminal domain, subdomain 1"/>
    <property type="match status" value="1"/>
</dbReference>
<dbReference type="InterPro" id="IPR019783">
    <property type="entry name" value="SDO1/SBDS_N"/>
</dbReference>
<dbReference type="InterPro" id="IPR036786">
    <property type="entry name" value="Ribosome_mat_SBDS_N_sf"/>
</dbReference>
<dbReference type="InterPro" id="IPR018023">
    <property type="entry name" value="Ribosome_mat_SBDS_CS"/>
</dbReference>
<evidence type="ECO:0000256" key="5">
    <source>
        <dbReference type="ARBA" id="ARBA00022517"/>
    </source>
</evidence>
<keyword evidence="6" id="KW-0539">Nucleus</keyword>
<dbReference type="AlphaFoldDB" id="A0AAW1QJZ8"/>
<evidence type="ECO:0000313" key="11">
    <source>
        <dbReference type="EMBL" id="KAK9821744.1"/>
    </source>
</evidence>
<dbReference type="InterPro" id="IPR039100">
    <property type="entry name" value="Sdo1/SBDS-like"/>
</dbReference>
<protein>
    <recommendedName>
        <fullName evidence="13">Ribosome maturation SBDS</fullName>
    </recommendedName>
</protein>
<dbReference type="SUPFAM" id="SSF109728">
    <property type="entry name" value="Hypothetical protein AF0491, middle domain"/>
    <property type="match status" value="1"/>
</dbReference>
<keyword evidence="12" id="KW-1185">Reference proteome</keyword>
<evidence type="ECO:0000259" key="9">
    <source>
        <dbReference type="Pfam" id="PF01172"/>
    </source>
</evidence>
<dbReference type="Gene3D" id="3.30.1250.10">
    <property type="entry name" value="Ribosome maturation protein SBDS, N-terminal domain"/>
    <property type="match status" value="1"/>
</dbReference>
<comment type="similarity">
    <text evidence="3">Belongs to the SDO1/SBDS family.</text>
</comment>
<evidence type="ECO:0008006" key="13">
    <source>
        <dbReference type="Google" id="ProtNLM"/>
    </source>
</evidence>
<accession>A0AAW1QJZ8</accession>
<evidence type="ECO:0000256" key="6">
    <source>
        <dbReference type="ARBA" id="ARBA00023242"/>
    </source>
</evidence>
<reference evidence="11 12" key="1">
    <citation type="journal article" date="2024" name="Nat. Commun.">
        <title>Phylogenomics reveals the evolutionary origins of lichenization in chlorophyte algae.</title>
        <authorList>
            <person name="Puginier C."/>
            <person name="Libourel C."/>
            <person name="Otte J."/>
            <person name="Skaloud P."/>
            <person name="Haon M."/>
            <person name="Grisel S."/>
            <person name="Petersen M."/>
            <person name="Berrin J.G."/>
            <person name="Delaux P.M."/>
            <person name="Dal Grande F."/>
            <person name="Keller J."/>
        </authorList>
    </citation>
    <scope>NUCLEOTIDE SEQUENCE [LARGE SCALE GENOMIC DNA]</scope>
    <source>
        <strain evidence="11 12">SAG 245.80</strain>
    </source>
</reference>
<dbReference type="NCBIfam" id="TIGR00291">
    <property type="entry name" value="RNA_SBDS"/>
    <property type="match status" value="1"/>
</dbReference>
<dbReference type="Proteomes" id="UP001445335">
    <property type="component" value="Unassembled WGS sequence"/>
</dbReference>
<dbReference type="Gene3D" id="3.30.70.240">
    <property type="match status" value="1"/>
</dbReference>
<evidence type="ECO:0000259" key="10">
    <source>
        <dbReference type="Pfam" id="PF09377"/>
    </source>
</evidence>
<sequence>MSSGVKQPIGQKRLTNIAVVRYKKKGKRFEVACYKNKIVNWRNGIEKDLDEVLQTTTVFVNVSKGVLAKHEDLVDVFGTADEEKVCRLILAEGDTQISDKERELEFATLFKDVAGVLADKCINPDTQRPYTLSMIERALRDVHFSVDPKRGAKQQALQALPQLQSKLRIERARMRLRLVTPLSAKPELDRLLAAQGANIEYQDLGLNGQQLTTVCLADPGCYRAIHALAASLPGGRLEVIALAATGEGSAQDAFDAGPAAPMRPAAAAPAAEPVLASEERRNGVAAAPAGAARPAPQRRASEPGAHAQPDPGAEVLYAAGPIAELPERYAARRERFAELDTLQPGWSVELRGRRGGDDAVDAFFVSPAGDSVGSFANARRAALAAHKMAACTGS</sequence>
<dbReference type="PROSITE" id="PS01267">
    <property type="entry name" value="UPF0023"/>
    <property type="match status" value="1"/>
</dbReference>
<feature type="domain" description="Ribosome maturation protein SDO1/SBDS N-terminal" evidence="9">
    <location>
        <begin position="16"/>
        <end position="102"/>
    </location>
</feature>
<organism evidence="11 12">
    <name type="scientific">Elliptochloris bilobata</name>
    <dbReference type="NCBI Taxonomy" id="381761"/>
    <lineage>
        <taxon>Eukaryota</taxon>
        <taxon>Viridiplantae</taxon>
        <taxon>Chlorophyta</taxon>
        <taxon>core chlorophytes</taxon>
        <taxon>Trebouxiophyceae</taxon>
        <taxon>Trebouxiophyceae incertae sedis</taxon>
        <taxon>Elliptochloris clade</taxon>
        <taxon>Elliptochloris</taxon>
    </lineage>
</organism>
<evidence type="ECO:0000256" key="2">
    <source>
        <dbReference type="ARBA" id="ARBA00004496"/>
    </source>
</evidence>
<gene>
    <name evidence="11" type="ORF">WJX81_001724</name>
</gene>
<dbReference type="GO" id="GO:0042256">
    <property type="term" value="P:cytosolic ribosome assembly"/>
    <property type="evidence" value="ECO:0007669"/>
    <property type="project" value="InterPro"/>
</dbReference>
<dbReference type="GO" id="GO:0005737">
    <property type="term" value="C:cytoplasm"/>
    <property type="evidence" value="ECO:0007669"/>
    <property type="project" value="UniProtKB-SubCell"/>
</dbReference>